<evidence type="ECO:0000256" key="5">
    <source>
        <dbReference type="ARBA" id="ARBA00023136"/>
    </source>
</evidence>
<organism evidence="7 8">
    <name type="scientific">Natronosalvus rutilus</name>
    <dbReference type="NCBI Taxonomy" id="2953753"/>
    <lineage>
        <taxon>Archaea</taxon>
        <taxon>Methanobacteriati</taxon>
        <taxon>Methanobacteriota</taxon>
        <taxon>Stenosarchaea group</taxon>
        <taxon>Halobacteria</taxon>
        <taxon>Halobacteriales</taxon>
        <taxon>Natrialbaceae</taxon>
        <taxon>Natronosalvus</taxon>
    </lineage>
</organism>
<dbReference type="KEGG" id="sawl:NGM29_05885"/>
<keyword evidence="8" id="KW-1185">Reference proteome</keyword>
<reference evidence="7" key="1">
    <citation type="submission" date="2022-06" db="EMBL/GenBank/DDBJ databases">
        <title>Diverse halophilic archaea isolated from saline environments.</title>
        <authorList>
            <person name="Cui H.-L."/>
        </authorList>
    </citation>
    <scope>NUCLEOTIDE SEQUENCE</scope>
    <source>
        <strain evidence="7">WLHS1</strain>
    </source>
</reference>
<dbReference type="InterPro" id="IPR050833">
    <property type="entry name" value="Poly_Biosynth_Transport"/>
</dbReference>
<feature type="transmembrane region" description="Helical" evidence="6">
    <location>
        <begin position="139"/>
        <end position="158"/>
    </location>
</feature>
<dbReference type="GO" id="GO:0005886">
    <property type="term" value="C:plasma membrane"/>
    <property type="evidence" value="ECO:0007669"/>
    <property type="project" value="UniProtKB-SubCell"/>
</dbReference>
<keyword evidence="3 6" id="KW-0812">Transmembrane</keyword>
<feature type="transmembrane region" description="Helical" evidence="6">
    <location>
        <begin position="313"/>
        <end position="336"/>
    </location>
</feature>
<protein>
    <submittedName>
        <fullName evidence="7">Flippase</fullName>
    </submittedName>
</protein>
<feature type="transmembrane region" description="Helical" evidence="6">
    <location>
        <begin position="108"/>
        <end position="127"/>
    </location>
</feature>
<dbReference type="Pfam" id="PF13440">
    <property type="entry name" value="Polysacc_synt_3"/>
    <property type="match status" value="1"/>
</dbReference>
<feature type="transmembrane region" description="Helical" evidence="6">
    <location>
        <begin position="204"/>
        <end position="221"/>
    </location>
</feature>
<feature type="transmembrane region" description="Helical" evidence="6">
    <location>
        <begin position="7"/>
        <end position="30"/>
    </location>
</feature>
<accession>A0A9E7NC92</accession>
<dbReference type="RefSeq" id="WP_254159505.1">
    <property type="nucleotide sequence ID" value="NZ_CP100355.1"/>
</dbReference>
<evidence type="ECO:0000256" key="3">
    <source>
        <dbReference type="ARBA" id="ARBA00022692"/>
    </source>
</evidence>
<feature type="transmembrane region" description="Helical" evidence="6">
    <location>
        <begin position="375"/>
        <end position="395"/>
    </location>
</feature>
<dbReference type="PANTHER" id="PTHR30250">
    <property type="entry name" value="PST FAMILY PREDICTED COLANIC ACID TRANSPORTER"/>
    <property type="match status" value="1"/>
</dbReference>
<name>A0A9E7NC92_9EURY</name>
<evidence type="ECO:0000256" key="1">
    <source>
        <dbReference type="ARBA" id="ARBA00004651"/>
    </source>
</evidence>
<feature type="transmembrane region" description="Helical" evidence="6">
    <location>
        <begin position="164"/>
        <end position="183"/>
    </location>
</feature>
<gene>
    <name evidence="7" type="ORF">NGM29_05885</name>
</gene>
<feature type="transmembrane region" description="Helical" evidence="6">
    <location>
        <begin position="282"/>
        <end position="301"/>
    </location>
</feature>
<proteinExistence type="predicted"/>
<keyword evidence="2" id="KW-1003">Cell membrane</keyword>
<feature type="transmembrane region" description="Helical" evidence="6">
    <location>
        <begin position="436"/>
        <end position="455"/>
    </location>
</feature>
<dbReference type="EMBL" id="CP100355">
    <property type="protein sequence ID" value="UTF54796.1"/>
    <property type="molecule type" value="Genomic_DNA"/>
</dbReference>
<feature type="transmembrane region" description="Helical" evidence="6">
    <location>
        <begin position="241"/>
        <end position="261"/>
    </location>
</feature>
<sequence length="473" mass="52349">MDIKRSVVRLFSARIGSQFIGFLGLMYFARELGAEQIGIFFLFQASLSILTVPADMGVQEGIEKRISEGSNAGKILTTGLVLKLAFSTVLSIGLFITKDAINNYMGGQVTLLLIIALFLNSISEVAIRTLRGELRVGETASLQFIRQAIWVGIGALFVWRGFGYLGLIYSLILGFGTVFLWGMSKSSTKLGPVSWKHATSLWTYSKYSFIGAVGGSFYSWMDVAVIGLFLPQTHVGAYEMAWRIGVVVTLFSSTIATTIFPQVSEWKADEDRKRIESLLSNAITPSLLFVIPAFFGSILLSREILSLLFGPEFVLAWLTLIIFMLINFVQAITEIFSRALRAIDHPELVAKARTISLSLNIILNFLLIWRFGITGAAIATGVALTVYTLLVLSYLRPYVRIEFPYYEVTWCMIAGIGMAIAVRGVQSLIVINSLPMLFAVVGIGAVIYFCLIMIYPPLRIKALNNTSYFLKNM</sequence>
<dbReference type="AlphaFoldDB" id="A0A9E7NC92"/>
<evidence type="ECO:0000313" key="7">
    <source>
        <dbReference type="EMBL" id="UTF54796.1"/>
    </source>
</evidence>
<feature type="transmembrane region" description="Helical" evidence="6">
    <location>
        <begin position="407"/>
        <end position="430"/>
    </location>
</feature>
<evidence type="ECO:0000256" key="6">
    <source>
        <dbReference type="SAM" id="Phobius"/>
    </source>
</evidence>
<evidence type="ECO:0000256" key="2">
    <source>
        <dbReference type="ARBA" id="ARBA00022475"/>
    </source>
</evidence>
<dbReference type="CDD" id="cd13128">
    <property type="entry name" value="MATE_Wzx_like"/>
    <property type="match status" value="1"/>
</dbReference>
<dbReference type="GeneID" id="73289557"/>
<evidence type="ECO:0000256" key="4">
    <source>
        <dbReference type="ARBA" id="ARBA00022989"/>
    </source>
</evidence>
<keyword evidence="5 6" id="KW-0472">Membrane</keyword>
<feature type="transmembrane region" description="Helical" evidence="6">
    <location>
        <begin position="75"/>
        <end position="96"/>
    </location>
</feature>
<evidence type="ECO:0000313" key="8">
    <source>
        <dbReference type="Proteomes" id="UP001056855"/>
    </source>
</evidence>
<dbReference type="PANTHER" id="PTHR30250:SF28">
    <property type="entry name" value="POLYSACCHARIDE BIOSYNTHESIS PROTEIN"/>
    <property type="match status" value="1"/>
</dbReference>
<comment type="subcellular location">
    <subcellularLocation>
        <location evidence="1">Cell membrane</location>
        <topology evidence="1">Multi-pass membrane protein</topology>
    </subcellularLocation>
</comment>
<dbReference type="Proteomes" id="UP001056855">
    <property type="component" value="Chromosome"/>
</dbReference>
<keyword evidence="4 6" id="KW-1133">Transmembrane helix</keyword>